<sequence>MNCSVGTSKGKFKNGISRRGLITRAQVGFISIPRYFDYSPQEFLKVAPNGTGAIQRILHVPDYTYTLKQRSDNFYLIDEAATCLSDAHCQVIGQTGVNWSHCTGTSPDEIRDYCEGVSNRCGAKLLMMGLSIVDAINAIGAKQIAVCNGYYTSDWAEGTNRFLTQAGFDITWSGTMVDLGLYESEEELLRIA</sequence>
<proteinExistence type="predicted"/>
<reference evidence="1" key="1">
    <citation type="submission" date="2018-05" db="EMBL/GenBank/DDBJ databases">
        <authorList>
            <person name="Lanie J.A."/>
            <person name="Ng W.-L."/>
            <person name="Kazmierczak K.M."/>
            <person name="Andrzejewski T.M."/>
            <person name="Davidsen T.M."/>
            <person name="Wayne K.J."/>
            <person name="Tettelin H."/>
            <person name="Glass J.I."/>
            <person name="Rusch D."/>
            <person name="Podicherti R."/>
            <person name="Tsui H.-C.T."/>
            <person name="Winkler M.E."/>
        </authorList>
    </citation>
    <scope>NUCLEOTIDE SEQUENCE</scope>
</reference>
<dbReference type="Gene3D" id="3.40.50.12500">
    <property type="match status" value="1"/>
</dbReference>
<protein>
    <submittedName>
        <fullName evidence="1">Uncharacterized protein</fullName>
    </submittedName>
</protein>
<organism evidence="1">
    <name type="scientific">marine metagenome</name>
    <dbReference type="NCBI Taxonomy" id="408172"/>
    <lineage>
        <taxon>unclassified sequences</taxon>
        <taxon>metagenomes</taxon>
        <taxon>ecological metagenomes</taxon>
    </lineage>
</organism>
<dbReference type="EMBL" id="UINC01156993">
    <property type="protein sequence ID" value="SVD53730.1"/>
    <property type="molecule type" value="Genomic_DNA"/>
</dbReference>
<gene>
    <name evidence="1" type="ORF">METZ01_LOCUS406584</name>
</gene>
<evidence type="ECO:0000313" key="1">
    <source>
        <dbReference type="EMBL" id="SVD53730.1"/>
    </source>
</evidence>
<dbReference type="InterPro" id="IPR053714">
    <property type="entry name" value="Iso_Racemase_Enz_sf"/>
</dbReference>
<feature type="non-terminal residue" evidence="1">
    <location>
        <position position="192"/>
    </location>
</feature>
<accession>A0A382W547</accession>
<name>A0A382W547_9ZZZZ</name>
<dbReference type="AlphaFoldDB" id="A0A382W547"/>